<dbReference type="Proteomes" id="UP001179952">
    <property type="component" value="Unassembled WGS sequence"/>
</dbReference>
<evidence type="ECO:0000256" key="1">
    <source>
        <dbReference type="SAM" id="MobiDB-lite"/>
    </source>
</evidence>
<gene>
    <name evidence="2" type="ORF">QJS04_geneDACA006812</name>
</gene>
<sequence>MKESNQASKLTHPRCTLNSRDKSTLATQIKRPSFHQPLNDPPVGSNVSEQQIGWLLRSLNGLSQHSLYIGLSHTNTQT</sequence>
<evidence type="ECO:0000313" key="3">
    <source>
        <dbReference type="Proteomes" id="UP001179952"/>
    </source>
</evidence>
<comment type="caution">
    <text evidence="2">The sequence shown here is derived from an EMBL/GenBank/DDBJ whole genome shotgun (WGS) entry which is preliminary data.</text>
</comment>
<reference evidence="2" key="2">
    <citation type="submission" date="2023-06" db="EMBL/GenBank/DDBJ databases">
        <authorList>
            <person name="Ma L."/>
            <person name="Liu K.-W."/>
            <person name="Li Z."/>
            <person name="Hsiao Y.-Y."/>
            <person name="Qi Y."/>
            <person name="Fu T."/>
            <person name="Tang G."/>
            <person name="Zhang D."/>
            <person name="Sun W.-H."/>
            <person name="Liu D.-K."/>
            <person name="Li Y."/>
            <person name="Chen G.-Z."/>
            <person name="Liu X.-D."/>
            <person name="Liao X.-Y."/>
            <person name="Jiang Y.-T."/>
            <person name="Yu X."/>
            <person name="Hao Y."/>
            <person name="Huang J."/>
            <person name="Zhao X.-W."/>
            <person name="Ke S."/>
            <person name="Chen Y.-Y."/>
            <person name="Wu W.-L."/>
            <person name="Hsu J.-L."/>
            <person name="Lin Y.-F."/>
            <person name="Huang M.-D."/>
            <person name="Li C.-Y."/>
            <person name="Huang L."/>
            <person name="Wang Z.-W."/>
            <person name="Zhao X."/>
            <person name="Zhong W.-Y."/>
            <person name="Peng D.-H."/>
            <person name="Ahmad S."/>
            <person name="Lan S."/>
            <person name="Zhang J.-S."/>
            <person name="Tsai W.-C."/>
            <person name="Van De Peer Y."/>
            <person name="Liu Z.-J."/>
        </authorList>
    </citation>
    <scope>NUCLEOTIDE SEQUENCE</scope>
    <source>
        <strain evidence="2">SCP</strain>
        <tissue evidence="2">Leaves</tissue>
    </source>
</reference>
<dbReference type="EMBL" id="JAUJYN010000006">
    <property type="protein sequence ID" value="KAK1269189.1"/>
    <property type="molecule type" value="Genomic_DNA"/>
</dbReference>
<accession>A0AAV9AXU4</accession>
<keyword evidence="3" id="KW-1185">Reference proteome</keyword>
<organism evidence="2 3">
    <name type="scientific">Acorus gramineus</name>
    <name type="common">Dwarf sweet flag</name>
    <dbReference type="NCBI Taxonomy" id="55184"/>
    <lineage>
        <taxon>Eukaryota</taxon>
        <taxon>Viridiplantae</taxon>
        <taxon>Streptophyta</taxon>
        <taxon>Embryophyta</taxon>
        <taxon>Tracheophyta</taxon>
        <taxon>Spermatophyta</taxon>
        <taxon>Magnoliopsida</taxon>
        <taxon>Liliopsida</taxon>
        <taxon>Acoraceae</taxon>
        <taxon>Acorus</taxon>
    </lineage>
</organism>
<name>A0AAV9AXU4_ACOGR</name>
<dbReference type="AlphaFoldDB" id="A0AAV9AXU4"/>
<reference evidence="2" key="1">
    <citation type="journal article" date="2023" name="Nat. Commun.">
        <title>Diploid and tetraploid genomes of Acorus and the evolution of monocots.</title>
        <authorList>
            <person name="Ma L."/>
            <person name="Liu K.W."/>
            <person name="Li Z."/>
            <person name="Hsiao Y.Y."/>
            <person name="Qi Y."/>
            <person name="Fu T."/>
            <person name="Tang G.D."/>
            <person name="Zhang D."/>
            <person name="Sun W.H."/>
            <person name="Liu D.K."/>
            <person name="Li Y."/>
            <person name="Chen G.Z."/>
            <person name="Liu X.D."/>
            <person name="Liao X.Y."/>
            <person name="Jiang Y.T."/>
            <person name="Yu X."/>
            <person name="Hao Y."/>
            <person name="Huang J."/>
            <person name="Zhao X.W."/>
            <person name="Ke S."/>
            <person name="Chen Y.Y."/>
            <person name="Wu W.L."/>
            <person name="Hsu J.L."/>
            <person name="Lin Y.F."/>
            <person name="Huang M.D."/>
            <person name="Li C.Y."/>
            <person name="Huang L."/>
            <person name="Wang Z.W."/>
            <person name="Zhao X."/>
            <person name="Zhong W.Y."/>
            <person name="Peng D.H."/>
            <person name="Ahmad S."/>
            <person name="Lan S."/>
            <person name="Zhang J.S."/>
            <person name="Tsai W.C."/>
            <person name="Van de Peer Y."/>
            <person name="Liu Z.J."/>
        </authorList>
    </citation>
    <scope>NUCLEOTIDE SEQUENCE</scope>
    <source>
        <strain evidence="2">SCP</strain>
    </source>
</reference>
<feature type="region of interest" description="Disordered" evidence="1">
    <location>
        <begin position="1"/>
        <end position="26"/>
    </location>
</feature>
<proteinExistence type="predicted"/>
<protein>
    <submittedName>
        <fullName evidence="2">Uncharacterized protein</fullName>
    </submittedName>
</protein>
<evidence type="ECO:0000313" key="2">
    <source>
        <dbReference type="EMBL" id="KAK1269189.1"/>
    </source>
</evidence>